<name>A0A126Q547_ALTMA</name>
<dbReference type="GO" id="GO:0009307">
    <property type="term" value="P:DNA restriction-modification system"/>
    <property type="evidence" value="ECO:0007669"/>
    <property type="project" value="UniProtKB-KW"/>
</dbReference>
<evidence type="ECO:0000256" key="1">
    <source>
        <dbReference type="ARBA" id="ARBA00010923"/>
    </source>
</evidence>
<feature type="domain" description="Type I restriction modification DNA specificity" evidence="4">
    <location>
        <begin position="215"/>
        <end position="380"/>
    </location>
</feature>
<accession>A0A126Q547</accession>
<dbReference type="OrthoDB" id="9798929at2"/>
<evidence type="ECO:0000313" key="6">
    <source>
        <dbReference type="Proteomes" id="UP000063991"/>
    </source>
</evidence>
<keyword evidence="2" id="KW-0680">Restriction system</keyword>
<organism evidence="5 6">
    <name type="scientific">Alteromonas macleodii</name>
    <name type="common">Pseudoalteromonas macleodii</name>
    <dbReference type="NCBI Taxonomy" id="28108"/>
    <lineage>
        <taxon>Bacteria</taxon>
        <taxon>Pseudomonadati</taxon>
        <taxon>Pseudomonadota</taxon>
        <taxon>Gammaproteobacteria</taxon>
        <taxon>Alteromonadales</taxon>
        <taxon>Alteromonadaceae</taxon>
        <taxon>Alteromonas/Salinimonas group</taxon>
        <taxon>Alteromonas</taxon>
    </lineage>
</organism>
<evidence type="ECO:0000256" key="2">
    <source>
        <dbReference type="ARBA" id="ARBA00022747"/>
    </source>
</evidence>
<dbReference type="Pfam" id="PF01420">
    <property type="entry name" value="Methylase_S"/>
    <property type="match status" value="2"/>
</dbReference>
<dbReference type="EMBL" id="CP014323">
    <property type="protein sequence ID" value="AMJ99558.1"/>
    <property type="molecule type" value="Genomic_DNA"/>
</dbReference>
<evidence type="ECO:0000259" key="4">
    <source>
        <dbReference type="Pfam" id="PF01420"/>
    </source>
</evidence>
<comment type="similarity">
    <text evidence="1">Belongs to the type-I restriction system S methylase family.</text>
</comment>
<dbReference type="Gene3D" id="1.10.287.1120">
    <property type="entry name" value="Bipartite methylase S protein"/>
    <property type="match status" value="1"/>
</dbReference>
<dbReference type="Proteomes" id="UP000063991">
    <property type="component" value="Chromosome"/>
</dbReference>
<dbReference type="REBASE" id="140533">
    <property type="entry name" value="S.AmaD7ORF16190P"/>
</dbReference>
<dbReference type="SUPFAM" id="SSF116734">
    <property type="entry name" value="DNA methylase specificity domain"/>
    <property type="match status" value="2"/>
</dbReference>
<dbReference type="PANTHER" id="PTHR30408:SF12">
    <property type="entry name" value="TYPE I RESTRICTION ENZYME MJAVIII SPECIFICITY SUBUNIT"/>
    <property type="match status" value="1"/>
</dbReference>
<dbReference type="GO" id="GO:0003677">
    <property type="term" value="F:DNA binding"/>
    <property type="evidence" value="ECO:0007669"/>
    <property type="project" value="UniProtKB-KW"/>
</dbReference>
<dbReference type="Gene3D" id="3.90.220.20">
    <property type="entry name" value="DNA methylase specificity domains"/>
    <property type="match status" value="2"/>
</dbReference>
<gene>
    <name evidence="5" type="ORF">AVL55_16195</name>
</gene>
<reference evidence="5 6" key="1">
    <citation type="submission" date="2015-12" db="EMBL/GenBank/DDBJ databases">
        <authorList>
            <person name="Shamseldin A."/>
            <person name="Moawad H."/>
            <person name="Abd El-Rahim W.M."/>
            <person name="Sadowsky M.J."/>
        </authorList>
    </citation>
    <scope>NUCLEOTIDE SEQUENCE [LARGE SCALE GENOMIC DNA]</scope>
    <source>
        <strain evidence="5 6">D7</strain>
    </source>
</reference>
<dbReference type="RefSeq" id="WP_061095826.1">
    <property type="nucleotide sequence ID" value="NZ_CP014323.1"/>
</dbReference>
<sequence length="395" mass="46247">MEIVTPKIRFPSFLDSYKTRRVENILSRVTKPVELEDDKDYFEIGVRAWGKGIFHKERTSKKEIGNKRVFWVQPDLFIVNIVFAWEQAIAKTTQDEAGRIASHRFPMYEVVDANLDYIIWYFLTNRGRHLLGLASPGGAGRNKTLGQKDFNELRLNLPSLREQEKVADCLNEIDKRLSLLNEKLDLLEQYKKGVMQKLFKQEIRFKDEIGNDFSDWQWKQGNEVFDAISNKNHNSDLPILAITQEYGAIPRDLINYQVQVTDGSVASYKVVEKGDYIISLRSFQGGIEYSRYRGICSPAYIILRPSISIDDDFYRYYLKTGRFIQEMKRRLEGIRDGKILSYKYFSEIKLPFPCIEEQRKISHFINTLDKKLSLVKEQIELTQTFKKGLLQQMFV</sequence>
<proteinExistence type="inferred from homology"/>
<evidence type="ECO:0000313" key="5">
    <source>
        <dbReference type="EMBL" id="AMJ99558.1"/>
    </source>
</evidence>
<keyword evidence="3" id="KW-0238">DNA-binding</keyword>
<feature type="domain" description="Type I restriction modification DNA specificity" evidence="4">
    <location>
        <begin position="81"/>
        <end position="189"/>
    </location>
</feature>
<evidence type="ECO:0000256" key="3">
    <source>
        <dbReference type="ARBA" id="ARBA00023125"/>
    </source>
</evidence>
<dbReference type="InterPro" id="IPR000055">
    <property type="entry name" value="Restrct_endonuc_typeI_TRD"/>
</dbReference>
<dbReference type="InterPro" id="IPR052021">
    <property type="entry name" value="Type-I_RS_S_subunit"/>
</dbReference>
<dbReference type="InterPro" id="IPR044946">
    <property type="entry name" value="Restrct_endonuc_typeI_TRD_sf"/>
</dbReference>
<protein>
    <recommendedName>
        <fullName evidence="4">Type I restriction modification DNA specificity domain-containing protein</fullName>
    </recommendedName>
</protein>
<dbReference type="PANTHER" id="PTHR30408">
    <property type="entry name" value="TYPE-1 RESTRICTION ENZYME ECOKI SPECIFICITY PROTEIN"/>
    <property type="match status" value="1"/>
</dbReference>
<dbReference type="AlphaFoldDB" id="A0A126Q547"/>